<protein>
    <recommendedName>
        <fullName evidence="3">F-box domain-containing protein</fullName>
    </recommendedName>
</protein>
<evidence type="ECO:0008006" key="3">
    <source>
        <dbReference type="Google" id="ProtNLM"/>
    </source>
</evidence>
<evidence type="ECO:0000313" key="1">
    <source>
        <dbReference type="EMBL" id="KAK5987929.1"/>
    </source>
</evidence>
<evidence type="ECO:0000313" key="2">
    <source>
        <dbReference type="Proteomes" id="UP001338125"/>
    </source>
</evidence>
<organism evidence="1 2">
    <name type="scientific">Cladobotryum mycophilum</name>
    <dbReference type="NCBI Taxonomy" id="491253"/>
    <lineage>
        <taxon>Eukaryota</taxon>
        <taxon>Fungi</taxon>
        <taxon>Dikarya</taxon>
        <taxon>Ascomycota</taxon>
        <taxon>Pezizomycotina</taxon>
        <taxon>Sordariomycetes</taxon>
        <taxon>Hypocreomycetidae</taxon>
        <taxon>Hypocreales</taxon>
        <taxon>Hypocreaceae</taxon>
        <taxon>Cladobotryum</taxon>
    </lineage>
</organism>
<accession>A0ABR0S6Y5</accession>
<keyword evidence="2" id="KW-1185">Reference proteome</keyword>
<comment type="caution">
    <text evidence="1">The sequence shown here is derived from an EMBL/GenBank/DDBJ whole genome shotgun (WGS) entry which is preliminary data.</text>
</comment>
<dbReference type="Proteomes" id="UP001338125">
    <property type="component" value="Unassembled WGS sequence"/>
</dbReference>
<reference evidence="1 2" key="1">
    <citation type="submission" date="2024-01" db="EMBL/GenBank/DDBJ databases">
        <title>Complete genome of Cladobotryum mycophilum ATHUM6906.</title>
        <authorList>
            <person name="Christinaki A.C."/>
            <person name="Myridakis A.I."/>
            <person name="Kouvelis V.N."/>
        </authorList>
    </citation>
    <scope>NUCLEOTIDE SEQUENCE [LARGE SCALE GENOMIC DNA]</scope>
    <source>
        <strain evidence="1 2">ATHUM6906</strain>
    </source>
</reference>
<sequence>MVQLLSLSNEILTLVTQSLCPHCEGSCEDITSHHESQAALSRLSRTCKALRNISLPILYHVAVAPDRKFIRLACNITQRPDFANGIKWLKIPGARQAYSIRGWDEFSDGAILSDHQAAMIKQERNLAIWEKMDSSPLEGYNIKTLLRNTFPRPFWPAPTIIRDLLGSHTTLDSFSYNSRAVELMMDGEVSPLQIVQLLNSHRRTLKYLCLGFLGGSWYIRQTKSGAIRSLAEFEALETLRVDGAVLDDDLPEDEEDSLFTKLLPSSIKEFTLFDPSPLDNFCRSMENLSEIGRYEFHKLEWVHVAIGNGLVDLDPDELQTAEENFAMAEIEFTHSTFRRRRGEGHTVNILRPPIEEDE</sequence>
<dbReference type="EMBL" id="JAVFKD010000016">
    <property type="protein sequence ID" value="KAK5987929.1"/>
    <property type="molecule type" value="Genomic_DNA"/>
</dbReference>
<gene>
    <name evidence="1" type="ORF">PT974_12065</name>
</gene>
<proteinExistence type="predicted"/>
<name>A0ABR0S6Y5_9HYPO</name>